<dbReference type="Gene3D" id="3.40.190.290">
    <property type="match status" value="1"/>
</dbReference>
<organism evidence="6 7">
    <name type="scientific">Psychrobacillus mangrovi</name>
    <dbReference type="NCBI Taxonomy" id="3117745"/>
    <lineage>
        <taxon>Bacteria</taxon>
        <taxon>Bacillati</taxon>
        <taxon>Bacillota</taxon>
        <taxon>Bacilli</taxon>
        <taxon>Bacillales</taxon>
        <taxon>Bacillaceae</taxon>
        <taxon>Psychrobacillus</taxon>
    </lineage>
</organism>
<evidence type="ECO:0000256" key="4">
    <source>
        <dbReference type="ARBA" id="ARBA00023163"/>
    </source>
</evidence>
<dbReference type="InterPro" id="IPR036388">
    <property type="entry name" value="WH-like_DNA-bd_sf"/>
</dbReference>
<dbReference type="InterPro" id="IPR005119">
    <property type="entry name" value="LysR_subst-bd"/>
</dbReference>
<keyword evidence="3" id="KW-0238">DNA-binding</keyword>
<dbReference type="Pfam" id="PF00126">
    <property type="entry name" value="HTH_1"/>
    <property type="match status" value="1"/>
</dbReference>
<dbReference type="PANTHER" id="PTHR30126">
    <property type="entry name" value="HTH-TYPE TRANSCRIPTIONAL REGULATOR"/>
    <property type="match status" value="1"/>
</dbReference>
<dbReference type="PRINTS" id="PR00039">
    <property type="entry name" value="HTHLYSR"/>
</dbReference>
<dbReference type="CDD" id="cd05466">
    <property type="entry name" value="PBP2_LTTR_substrate"/>
    <property type="match status" value="1"/>
</dbReference>
<keyword evidence="7" id="KW-1185">Reference proteome</keyword>
<dbReference type="InterPro" id="IPR000847">
    <property type="entry name" value="LysR_HTH_N"/>
</dbReference>
<protein>
    <submittedName>
        <fullName evidence="6">LysR family transcriptional regulator</fullName>
    </submittedName>
</protein>
<keyword evidence="2" id="KW-0805">Transcription regulation</keyword>
<comment type="similarity">
    <text evidence="1">Belongs to the LysR transcriptional regulatory family.</text>
</comment>
<dbReference type="RefSeq" id="WP_336498140.1">
    <property type="nucleotide sequence ID" value="NZ_JBAWSY010000010.1"/>
</dbReference>
<comment type="caution">
    <text evidence="6">The sequence shown here is derived from an EMBL/GenBank/DDBJ whole genome shotgun (WGS) entry which is preliminary data.</text>
</comment>
<dbReference type="Pfam" id="PF03466">
    <property type="entry name" value="LysR_substrate"/>
    <property type="match status" value="1"/>
</dbReference>
<dbReference type="PROSITE" id="PS50931">
    <property type="entry name" value="HTH_LYSR"/>
    <property type="match status" value="1"/>
</dbReference>
<dbReference type="SUPFAM" id="SSF53850">
    <property type="entry name" value="Periplasmic binding protein-like II"/>
    <property type="match status" value="1"/>
</dbReference>
<reference evidence="6 7" key="1">
    <citation type="submission" date="2024-01" db="EMBL/GenBank/DDBJ databases">
        <title>Seven novel Bacillus-like species.</title>
        <authorList>
            <person name="Liu G."/>
        </authorList>
    </citation>
    <scope>NUCLEOTIDE SEQUENCE [LARGE SCALE GENOMIC DNA]</scope>
    <source>
        <strain evidence="6 7">FJAT-51614</strain>
    </source>
</reference>
<dbReference type="Gene3D" id="1.10.10.10">
    <property type="entry name" value="Winged helix-like DNA-binding domain superfamily/Winged helix DNA-binding domain"/>
    <property type="match status" value="1"/>
</dbReference>
<dbReference type="PANTHER" id="PTHR30126:SF64">
    <property type="entry name" value="HTH-TYPE TRANSCRIPTIONAL REGULATOR CITR"/>
    <property type="match status" value="1"/>
</dbReference>
<dbReference type="InterPro" id="IPR036390">
    <property type="entry name" value="WH_DNA-bd_sf"/>
</dbReference>
<gene>
    <name evidence="6" type="ORF">WAX74_13125</name>
</gene>
<dbReference type="EMBL" id="JBAWSY010000010">
    <property type="protein sequence ID" value="MEI4770573.1"/>
    <property type="molecule type" value="Genomic_DNA"/>
</dbReference>
<dbReference type="SUPFAM" id="SSF46785">
    <property type="entry name" value="Winged helix' DNA-binding domain"/>
    <property type="match status" value="1"/>
</dbReference>
<keyword evidence="4" id="KW-0804">Transcription</keyword>
<proteinExistence type="inferred from homology"/>
<feature type="domain" description="HTH lysR-type" evidence="5">
    <location>
        <begin position="1"/>
        <end position="58"/>
    </location>
</feature>
<name>A0ABU8F6D6_9BACI</name>
<dbReference type="Proteomes" id="UP001364890">
    <property type="component" value="Unassembled WGS sequence"/>
</dbReference>
<evidence type="ECO:0000313" key="6">
    <source>
        <dbReference type="EMBL" id="MEI4770573.1"/>
    </source>
</evidence>
<evidence type="ECO:0000313" key="7">
    <source>
        <dbReference type="Proteomes" id="UP001364890"/>
    </source>
</evidence>
<accession>A0ABU8F6D6</accession>
<evidence type="ECO:0000256" key="3">
    <source>
        <dbReference type="ARBA" id="ARBA00023125"/>
    </source>
</evidence>
<evidence type="ECO:0000256" key="1">
    <source>
        <dbReference type="ARBA" id="ARBA00009437"/>
    </source>
</evidence>
<sequence>MEYQWLKTFVVAAETCNFRKASEILLISQPGVTVHIKLLEEYLGIPLFDRMNKRVSLSDAGKMFYQEAVLLTKSLEKSVHRLHAFSEGYTHKWNIAISPLMAETILPYILRSFMDKHPNLEVSIRVEESSTIEELVWQGDVHIGISALDATRKEIQSVELFEDPILFVVPSDGYDEESGPIVNPYEYLSRNYLFTHHHPVYWDTLLLQLRKQVINMRTMRVTQAHIVKRFIQEGLGISFLPQSIIKRELIEGRVMNVPFDLFPLPKVKTYLLLKNRGGLEQEFIEKISNYYFG</sequence>
<evidence type="ECO:0000256" key="2">
    <source>
        <dbReference type="ARBA" id="ARBA00023015"/>
    </source>
</evidence>
<evidence type="ECO:0000259" key="5">
    <source>
        <dbReference type="PROSITE" id="PS50931"/>
    </source>
</evidence>